<sequence>MDKISKRRFVIDTGAAVSLLPATGSQKQQAHPVSNKPILQAINGTPVSHLGKKTITMQLADLPALAWTFFVADVGVAIIGADFLHHHAITVDIKHSRLVMACNNAHTLPINGALATESTDKYQSLLAPLPIKCELLFKTKDMSA</sequence>
<protein>
    <recommendedName>
        <fullName evidence="2">Peptidase A2 domain-containing protein</fullName>
    </recommendedName>
</protein>
<dbReference type="AlphaFoldDB" id="A0A0V1H4G0"/>
<dbReference type="GO" id="GO:0006508">
    <property type="term" value="P:proteolysis"/>
    <property type="evidence" value="ECO:0007669"/>
    <property type="project" value="InterPro"/>
</dbReference>
<accession>A0A0V1H4G0</accession>
<feature type="domain" description="Peptidase A2" evidence="2">
    <location>
        <begin position="7"/>
        <end position="83"/>
    </location>
</feature>
<gene>
    <name evidence="3" type="ORF">T11_9667</name>
</gene>
<keyword evidence="1" id="KW-0378">Hydrolase</keyword>
<evidence type="ECO:0000256" key="1">
    <source>
        <dbReference type="ARBA" id="ARBA00022801"/>
    </source>
</evidence>
<organism evidence="3 4">
    <name type="scientific">Trichinella zimbabwensis</name>
    <dbReference type="NCBI Taxonomy" id="268475"/>
    <lineage>
        <taxon>Eukaryota</taxon>
        <taxon>Metazoa</taxon>
        <taxon>Ecdysozoa</taxon>
        <taxon>Nematoda</taxon>
        <taxon>Enoplea</taxon>
        <taxon>Dorylaimia</taxon>
        <taxon>Trichinellida</taxon>
        <taxon>Trichinellidae</taxon>
        <taxon>Trichinella</taxon>
    </lineage>
</organism>
<dbReference type="InterPro" id="IPR021109">
    <property type="entry name" value="Peptidase_aspartic_dom_sf"/>
</dbReference>
<evidence type="ECO:0000259" key="2">
    <source>
        <dbReference type="PROSITE" id="PS50175"/>
    </source>
</evidence>
<dbReference type="PROSITE" id="PS50175">
    <property type="entry name" value="ASP_PROT_RETROV"/>
    <property type="match status" value="1"/>
</dbReference>
<comment type="caution">
    <text evidence="3">The sequence shown here is derived from an EMBL/GenBank/DDBJ whole genome shotgun (WGS) entry which is preliminary data.</text>
</comment>
<dbReference type="Proteomes" id="UP000055024">
    <property type="component" value="Unassembled WGS sequence"/>
</dbReference>
<dbReference type="GO" id="GO:0004190">
    <property type="term" value="F:aspartic-type endopeptidase activity"/>
    <property type="evidence" value="ECO:0007669"/>
    <property type="project" value="InterPro"/>
</dbReference>
<dbReference type="OrthoDB" id="6500668at2759"/>
<dbReference type="SUPFAM" id="SSF50630">
    <property type="entry name" value="Acid proteases"/>
    <property type="match status" value="1"/>
</dbReference>
<dbReference type="Gene3D" id="2.40.70.10">
    <property type="entry name" value="Acid Proteases"/>
    <property type="match status" value="1"/>
</dbReference>
<dbReference type="EMBL" id="JYDP01000142">
    <property type="protein sequence ID" value="KRZ05315.1"/>
    <property type="molecule type" value="Genomic_DNA"/>
</dbReference>
<name>A0A0V1H4G0_9BILA</name>
<dbReference type="InterPro" id="IPR001995">
    <property type="entry name" value="Peptidase_A2_cat"/>
</dbReference>
<evidence type="ECO:0000313" key="3">
    <source>
        <dbReference type="EMBL" id="KRZ05315.1"/>
    </source>
</evidence>
<evidence type="ECO:0000313" key="4">
    <source>
        <dbReference type="Proteomes" id="UP000055024"/>
    </source>
</evidence>
<proteinExistence type="predicted"/>
<keyword evidence="4" id="KW-1185">Reference proteome</keyword>
<reference evidence="3 4" key="1">
    <citation type="submission" date="2015-01" db="EMBL/GenBank/DDBJ databases">
        <title>Evolution of Trichinella species and genotypes.</title>
        <authorList>
            <person name="Korhonen P.K."/>
            <person name="Edoardo P."/>
            <person name="Giuseppe L.R."/>
            <person name="Gasser R.B."/>
        </authorList>
    </citation>
    <scope>NUCLEOTIDE SEQUENCE [LARGE SCALE GENOMIC DNA]</scope>
    <source>
        <strain evidence="3">ISS1029</strain>
    </source>
</reference>